<dbReference type="EMBL" id="CCKQ01007985">
    <property type="protein sequence ID" value="CDW79423.1"/>
    <property type="molecule type" value="Genomic_DNA"/>
</dbReference>
<evidence type="ECO:0000256" key="1">
    <source>
        <dbReference type="SAM" id="MobiDB-lite"/>
    </source>
</evidence>
<gene>
    <name evidence="2" type="primary">Contig14864.g15831</name>
    <name evidence="2" type="ORF">STYLEM_8411</name>
</gene>
<feature type="region of interest" description="Disordered" evidence="1">
    <location>
        <begin position="41"/>
        <end position="66"/>
    </location>
</feature>
<name>A0A078AEV9_STYLE</name>
<evidence type="ECO:0000313" key="2">
    <source>
        <dbReference type="EMBL" id="CDW79423.1"/>
    </source>
</evidence>
<dbReference type="InParanoid" id="A0A078AEV9"/>
<feature type="compositionally biased region" description="Polar residues" evidence="1">
    <location>
        <begin position="41"/>
        <end position="64"/>
    </location>
</feature>
<proteinExistence type="predicted"/>
<keyword evidence="3" id="KW-1185">Reference proteome</keyword>
<dbReference type="InterPro" id="IPR011042">
    <property type="entry name" value="6-blade_b-propeller_TolB-like"/>
</dbReference>
<dbReference type="Proteomes" id="UP000039865">
    <property type="component" value="Unassembled WGS sequence"/>
</dbReference>
<protein>
    <submittedName>
        <fullName evidence="2">Uncharacterized protein</fullName>
    </submittedName>
</protein>
<dbReference type="Gene3D" id="2.120.10.30">
    <property type="entry name" value="TolB, C-terminal domain"/>
    <property type="match status" value="1"/>
</dbReference>
<organism evidence="2 3">
    <name type="scientific">Stylonychia lemnae</name>
    <name type="common">Ciliate</name>
    <dbReference type="NCBI Taxonomy" id="5949"/>
    <lineage>
        <taxon>Eukaryota</taxon>
        <taxon>Sar</taxon>
        <taxon>Alveolata</taxon>
        <taxon>Ciliophora</taxon>
        <taxon>Intramacronucleata</taxon>
        <taxon>Spirotrichea</taxon>
        <taxon>Stichotrichia</taxon>
        <taxon>Sporadotrichida</taxon>
        <taxon>Oxytrichidae</taxon>
        <taxon>Stylonychinae</taxon>
        <taxon>Stylonychia</taxon>
    </lineage>
</organism>
<sequence>MRALQIILFVYLGISAVCLIKVPNKQYLQAQLKNMLDQSPDSGAVTQAPAATNQAPVTTSDQSLTPVPTTNGAAGATTVAASVTTQAPVPATTKTAIITNDVDKDLTVSDDVVKSVEEGKFAFFLVSDKTSVYAYDPITGMKIQTIVKGLVNIADVAIDKDRNYLFVADQVALGTPNKAVVMKYHLGVDAKNRSNVIISVLPNQTYQVYSGERITGLAVDDDVHAIFVADSDKKQIIALGFKDRTKPSGISKILYQNLPQLSNLQGVACDEDHELVFWGNIKDGAKNGGVVQASYSGDAKSVKTLNNLDIVNDIAFEDDQLYYIANSNTIYTQDHEKKDTKPILVNDKFFSNAFAINSLDGFIYVTDEKLGLYVIKTYDEDQPFDAPKKIDVGASITDLRAITVFITKDAYNIMVSIFTLSLVMTSFIF</sequence>
<accession>A0A078AEV9</accession>
<reference evidence="2 3" key="1">
    <citation type="submission" date="2014-06" db="EMBL/GenBank/DDBJ databases">
        <authorList>
            <person name="Swart Estienne"/>
        </authorList>
    </citation>
    <scope>NUCLEOTIDE SEQUENCE [LARGE SCALE GENOMIC DNA]</scope>
    <source>
        <strain evidence="2 3">130c</strain>
    </source>
</reference>
<dbReference type="SUPFAM" id="SSF63825">
    <property type="entry name" value="YWTD domain"/>
    <property type="match status" value="1"/>
</dbReference>
<dbReference type="AlphaFoldDB" id="A0A078AEV9"/>
<evidence type="ECO:0000313" key="3">
    <source>
        <dbReference type="Proteomes" id="UP000039865"/>
    </source>
</evidence>